<evidence type="ECO:0000313" key="5">
    <source>
        <dbReference type="Proteomes" id="UP000823405"/>
    </source>
</evidence>
<dbReference type="InterPro" id="IPR027417">
    <property type="entry name" value="P-loop_NTPase"/>
</dbReference>
<dbReference type="InterPro" id="IPR025662">
    <property type="entry name" value="Sigma_54_int_dom_ATP-bd_1"/>
</dbReference>
<organism evidence="4 5">
    <name type="scientific">Linnemannia gamsii</name>
    <dbReference type="NCBI Taxonomy" id="64522"/>
    <lineage>
        <taxon>Eukaryota</taxon>
        <taxon>Fungi</taxon>
        <taxon>Fungi incertae sedis</taxon>
        <taxon>Mucoromycota</taxon>
        <taxon>Mortierellomycotina</taxon>
        <taxon>Mortierellomycetes</taxon>
        <taxon>Mortierellales</taxon>
        <taxon>Mortierellaceae</taxon>
        <taxon>Linnemannia</taxon>
    </lineage>
</organism>
<dbReference type="OrthoDB" id="2443807at2759"/>
<evidence type="ECO:0008006" key="6">
    <source>
        <dbReference type="Google" id="ProtNLM"/>
    </source>
</evidence>
<dbReference type="Pfam" id="PF23948">
    <property type="entry name" value="ARM_5"/>
    <property type="match status" value="1"/>
</dbReference>
<feature type="region of interest" description="Disordered" evidence="1">
    <location>
        <begin position="1"/>
        <end position="20"/>
    </location>
</feature>
<evidence type="ECO:0000259" key="2">
    <source>
        <dbReference type="Pfam" id="PF05729"/>
    </source>
</evidence>
<gene>
    <name evidence="4" type="ORF">BGZ97_000697</name>
</gene>
<dbReference type="PROSITE" id="PS00675">
    <property type="entry name" value="SIGMA54_INTERACT_1"/>
    <property type="match status" value="1"/>
</dbReference>
<name>A0A9P6R1Y2_9FUNG</name>
<dbReference type="InterPro" id="IPR056251">
    <property type="entry name" value="Arm_rpt_dom"/>
</dbReference>
<feature type="domain" description="NACHT" evidence="2">
    <location>
        <begin position="639"/>
        <end position="798"/>
    </location>
</feature>
<comment type="caution">
    <text evidence="4">The sequence shown here is derived from an EMBL/GenBank/DDBJ whole genome shotgun (WGS) entry which is preliminary data.</text>
</comment>
<protein>
    <recommendedName>
        <fullName evidence="6">NACHT domain-containing protein</fullName>
    </recommendedName>
</protein>
<feature type="domain" description="Arm-like repeat" evidence="3">
    <location>
        <begin position="178"/>
        <end position="563"/>
    </location>
</feature>
<feature type="non-terminal residue" evidence="4">
    <location>
        <position position="1"/>
    </location>
</feature>
<dbReference type="Pfam" id="PF05729">
    <property type="entry name" value="NACHT"/>
    <property type="match status" value="1"/>
</dbReference>
<evidence type="ECO:0000313" key="4">
    <source>
        <dbReference type="EMBL" id="KAG0306580.1"/>
    </source>
</evidence>
<dbReference type="Gene3D" id="3.40.50.300">
    <property type="entry name" value="P-loop containing nucleotide triphosphate hydrolases"/>
    <property type="match status" value="1"/>
</dbReference>
<evidence type="ECO:0000259" key="3">
    <source>
        <dbReference type="Pfam" id="PF23948"/>
    </source>
</evidence>
<feature type="compositionally biased region" description="Polar residues" evidence="1">
    <location>
        <begin position="8"/>
        <end position="18"/>
    </location>
</feature>
<evidence type="ECO:0000256" key="1">
    <source>
        <dbReference type="SAM" id="MobiDB-lite"/>
    </source>
</evidence>
<dbReference type="InterPro" id="IPR007111">
    <property type="entry name" value="NACHT_NTPase"/>
</dbReference>
<dbReference type="Proteomes" id="UP000823405">
    <property type="component" value="Unassembled WGS sequence"/>
</dbReference>
<sequence length="870" mass="97400">MPRLVERQSGNVSDSKSVASEHRLRFRTRVSRFFKGKPRIKESATIPAVTKASQDAIQSDGTATPIPVGPFTPPQPGGASIATALCGQASTAVPVIQVWRSTASHGQLRIGIFPKNVPRPAFATELPAPGSRIDKTTQLAYCCSLISRTEMTTLLSVSDGDEIQVPPLDKIQRDWVQEVSPNEREYRHWLIDQLVKTFSDDTIKGPAAVTEIVLVSPVLDRDTYRTLLSCFIDKFEQTTPLDLTLLQGLVQVVEDASAGYLIDHDLVTIATTLCKKLSTTHTGASNHPMYLTWALSRIVDVMVVGKVKDLNRDRDHQPTLQLLDRLKKSSNTYLKYQAEYACQALQYKPDDEAPLQTLWRYTQVAAPIASGVASVFELDPTGFLEGVEYLQQIGGGVADVINGGVDNIKAAVGSIETIRGDAGREAGASEQRSDFLEKRSWYIVLQGTALYIRQGRLGDFNQVISQAACRHDVNFQFGICRQLGEVAANELWDALVRQQAVEFLGELYQDDLNWKPHANIKQWILAILDHISELSNSSTMEHACALLKTLRKDGSTSVLASIPLAPRLPIPATFPLLAQIQDIQEVEYTLHALRRLRMRDYKQAVYIAPMAKPSLQAKDKTLFPLMERVLDFLEGDGQVMLILGDSGAGKSTFNRNLEYQLWQDYKSGGAIPLFINLPALERPKQDLVAEQLRTFDLSPEQIQELKKHRQFVLICDGYDESQLACNLHTTNLLNQPGQWKVKLIVACRSQFLGQDYRNRFVPKAANQYHRAANDLFQEAVIAPFTRGQIEDYVERYISLKPRTWVKNEYMDKLVTIPNLLDLVKNPFLLTLCLEALPNVVQGKSNLSRLRVTRVQLYDTFVKNWLGANKS</sequence>
<dbReference type="EMBL" id="JAAAIN010001130">
    <property type="protein sequence ID" value="KAG0306580.1"/>
    <property type="molecule type" value="Genomic_DNA"/>
</dbReference>
<reference evidence="4" key="1">
    <citation type="journal article" date="2020" name="Fungal Divers.">
        <title>Resolving the Mortierellaceae phylogeny through synthesis of multi-gene phylogenetics and phylogenomics.</title>
        <authorList>
            <person name="Vandepol N."/>
            <person name="Liber J."/>
            <person name="Desiro A."/>
            <person name="Na H."/>
            <person name="Kennedy M."/>
            <person name="Barry K."/>
            <person name="Grigoriev I.V."/>
            <person name="Miller A.N."/>
            <person name="O'Donnell K."/>
            <person name="Stajich J.E."/>
            <person name="Bonito G."/>
        </authorList>
    </citation>
    <scope>NUCLEOTIDE SEQUENCE</scope>
    <source>
        <strain evidence="4">NVP60</strain>
    </source>
</reference>
<proteinExistence type="predicted"/>
<accession>A0A9P6R1Y2</accession>
<dbReference type="SUPFAM" id="SSF52540">
    <property type="entry name" value="P-loop containing nucleoside triphosphate hydrolases"/>
    <property type="match status" value="1"/>
</dbReference>
<dbReference type="AlphaFoldDB" id="A0A9P6R1Y2"/>
<keyword evidence="5" id="KW-1185">Reference proteome</keyword>